<dbReference type="PANTHER" id="PTHR43130">
    <property type="entry name" value="ARAC-FAMILY TRANSCRIPTIONAL REGULATOR"/>
    <property type="match status" value="1"/>
</dbReference>
<accession>A0A4Z0WCS8</accession>
<dbReference type="Proteomes" id="UP000297475">
    <property type="component" value="Unassembled WGS sequence"/>
</dbReference>
<dbReference type="SUPFAM" id="SSF52317">
    <property type="entry name" value="Class I glutamine amidotransferase-like"/>
    <property type="match status" value="1"/>
</dbReference>
<dbReference type="PANTHER" id="PTHR43130:SF2">
    <property type="entry name" value="DJ-1_PFPI DOMAIN-CONTAINING PROTEIN"/>
    <property type="match status" value="1"/>
</dbReference>
<reference evidence="3 4" key="1">
    <citation type="submission" date="2019-04" db="EMBL/GenBank/DDBJ databases">
        <title>Natronospirillum operosus gen. nov., sp. nov., a haloalkaliphilic satellite isolated from decaying biomass of laboratory culture of cyanobacterium Geitlerinema sp. and proposal of Natronospirillaceae fam. nov. and Saccharospirillaceae fam. nov.</title>
        <authorList>
            <person name="Kevbrin V."/>
            <person name="Boltyanskaya Y."/>
            <person name="Koziaeva V."/>
            <person name="Grouzdev D.S."/>
            <person name="Park M."/>
            <person name="Cho J."/>
        </authorList>
    </citation>
    <scope>NUCLEOTIDE SEQUENCE [LARGE SCALE GENOMIC DNA]</scope>
    <source>
        <strain evidence="3 4">G-116</strain>
    </source>
</reference>
<evidence type="ECO:0000313" key="3">
    <source>
        <dbReference type="EMBL" id="TGG94295.1"/>
    </source>
</evidence>
<feature type="domain" description="DJ-1/PfpI" evidence="2">
    <location>
        <begin position="24"/>
        <end position="187"/>
    </location>
</feature>
<dbReference type="InterPro" id="IPR002818">
    <property type="entry name" value="DJ-1/PfpI"/>
</dbReference>
<evidence type="ECO:0000313" key="4">
    <source>
        <dbReference type="Proteomes" id="UP000297475"/>
    </source>
</evidence>
<dbReference type="EMBL" id="SRMF01000002">
    <property type="protein sequence ID" value="TGG94295.1"/>
    <property type="molecule type" value="Genomic_DNA"/>
</dbReference>
<dbReference type="OrthoDB" id="9793422at2"/>
<keyword evidence="4" id="KW-1185">Reference proteome</keyword>
<dbReference type="InterPro" id="IPR052158">
    <property type="entry name" value="INH-QAR"/>
</dbReference>
<gene>
    <name evidence="3" type="ORF">E4656_06770</name>
</gene>
<comment type="caution">
    <text evidence="3">The sequence shown here is derived from an EMBL/GenBank/DDBJ whole genome shotgun (WGS) entry which is preliminary data.</text>
</comment>
<proteinExistence type="predicted"/>
<dbReference type="Pfam" id="PF01965">
    <property type="entry name" value="DJ-1_PfpI"/>
    <property type="match status" value="1"/>
</dbReference>
<dbReference type="AlphaFoldDB" id="A0A4Z0WCS8"/>
<dbReference type="Gene3D" id="3.40.50.880">
    <property type="match status" value="1"/>
</dbReference>
<name>A0A4Z0WCS8_9GAMM</name>
<evidence type="ECO:0000256" key="1">
    <source>
        <dbReference type="SAM" id="MobiDB-lite"/>
    </source>
</evidence>
<protein>
    <submittedName>
        <fullName evidence="3">Thiamine biosynthesis protein ThiJ</fullName>
    </submittedName>
</protein>
<organism evidence="3 4">
    <name type="scientific">Natronospirillum operosum</name>
    <dbReference type="NCBI Taxonomy" id="2759953"/>
    <lineage>
        <taxon>Bacteria</taxon>
        <taxon>Pseudomonadati</taxon>
        <taxon>Pseudomonadota</taxon>
        <taxon>Gammaproteobacteria</taxon>
        <taxon>Oceanospirillales</taxon>
        <taxon>Natronospirillaceae</taxon>
        <taxon>Natronospirillum</taxon>
    </lineage>
</organism>
<evidence type="ECO:0000259" key="2">
    <source>
        <dbReference type="Pfam" id="PF01965"/>
    </source>
</evidence>
<dbReference type="InterPro" id="IPR029062">
    <property type="entry name" value="Class_I_gatase-like"/>
</dbReference>
<feature type="compositionally biased region" description="Polar residues" evidence="1">
    <location>
        <begin position="290"/>
        <end position="308"/>
    </location>
</feature>
<dbReference type="GO" id="GO:0006355">
    <property type="term" value="P:regulation of DNA-templated transcription"/>
    <property type="evidence" value="ECO:0007669"/>
    <property type="project" value="TreeGrafter"/>
</dbReference>
<sequence>MASDQLFPIQLPAPRAQREKPLVAVLADNAGTETTDFMVPYGVLRASNVVDAVTVSTGPGTVQLHPALKVRADQTIEQFDRAHAAGADIVIVPAMHHPDNPEVLAWVRQQYDAGATIVGICDGVWILAKAGLLEQKVATGHWYSLDRLARQYPDTTWIRDHRYVADGQVVTTTGVSASVPVSLALVEAIADSAEAVALAERLGVTDFGTAHETAAFQLSTADKARAAANWLSFWRREHIDLPVADDVNEITLALAADAWSRTFRSTARATHADATTIRSRHGLVIETDNSRATRSHTPAPTAHSPEQTLNQTLTAIAERYDVRTAELVAVQLEYPWDISQQE</sequence>
<feature type="region of interest" description="Disordered" evidence="1">
    <location>
        <begin position="288"/>
        <end position="308"/>
    </location>
</feature>